<dbReference type="AlphaFoldDB" id="A0ABC8QSQ9"/>
<reference evidence="1 2" key="1">
    <citation type="submission" date="2024-02" db="EMBL/GenBank/DDBJ databases">
        <authorList>
            <person name="Vignale AGUSTIN F."/>
            <person name="Sosa J E."/>
            <person name="Modenutti C."/>
        </authorList>
    </citation>
    <scope>NUCLEOTIDE SEQUENCE [LARGE SCALE GENOMIC DNA]</scope>
</reference>
<sequence length="105" mass="12280">MFKTREQHEDPCKRPAVFYFKSVVSGANNRVWTYYIRHNTSGNCSQITVRKNFEEIRVFSEKLDMGTGQVKALRRQCCDIIPSYNKLMTIGIRQCRDDELIAMPV</sequence>
<protein>
    <submittedName>
        <fullName evidence="1">Uncharacterized protein</fullName>
    </submittedName>
</protein>
<dbReference type="Pfam" id="PF04646">
    <property type="entry name" value="DUF604"/>
    <property type="match status" value="1"/>
</dbReference>
<name>A0ABC8QSQ9_9AQUA</name>
<keyword evidence="2" id="KW-1185">Reference proteome</keyword>
<proteinExistence type="predicted"/>
<comment type="caution">
    <text evidence="1">The sequence shown here is derived from an EMBL/GenBank/DDBJ whole genome shotgun (WGS) entry which is preliminary data.</text>
</comment>
<evidence type="ECO:0000313" key="1">
    <source>
        <dbReference type="EMBL" id="CAK9135266.1"/>
    </source>
</evidence>
<organism evidence="1 2">
    <name type="scientific">Ilex paraguariensis</name>
    <name type="common">yerba mate</name>
    <dbReference type="NCBI Taxonomy" id="185542"/>
    <lineage>
        <taxon>Eukaryota</taxon>
        <taxon>Viridiplantae</taxon>
        <taxon>Streptophyta</taxon>
        <taxon>Embryophyta</taxon>
        <taxon>Tracheophyta</taxon>
        <taxon>Spermatophyta</taxon>
        <taxon>Magnoliopsida</taxon>
        <taxon>eudicotyledons</taxon>
        <taxon>Gunneridae</taxon>
        <taxon>Pentapetalae</taxon>
        <taxon>asterids</taxon>
        <taxon>campanulids</taxon>
        <taxon>Aquifoliales</taxon>
        <taxon>Aquifoliaceae</taxon>
        <taxon>Ilex</taxon>
    </lineage>
</organism>
<evidence type="ECO:0000313" key="2">
    <source>
        <dbReference type="Proteomes" id="UP001642360"/>
    </source>
</evidence>
<accession>A0ABC8QSQ9</accession>
<dbReference type="PANTHER" id="PTHR10811">
    <property type="entry name" value="FRINGE-RELATED"/>
    <property type="match status" value="1"/>
</dbReference>
<gene>
    <name evidence="1" type="ORF">ILEXP_LOCUS2204</name>
</gene>
<dbReference type="EMBL" id="CAUOFW020000697">
    <property type="protein sequence ID" value="CAK9135266.1"/>
    <property type="molecule type" value="Genomic_DNA"/>
</dbReference>
<dbReference type="InterPro" id="IPR006740">
    <property type="entry name" value="DUF604"/>
</dbReference>
<dbReference type="Proteomes" id="UP001642360">
    <property type="component" value="Unassembled WGS sequence"/>
</dbReference>